<dbReference type="GO" id="GO:0003714">
    <property type="term" value="F:transcription corepressor activity"/>
    <property type="evidence" value="ECO:0007669"/>
    <property type="project" value="TreeGrafter"/>
</dbReference>
<dbReference type="Pfam" id="PF01448">
    <property type="entry name" value="ELM2"/>
    <property type="match status" value="1"/>
</dbReference>
<dbReference type="OrthoDB" id="10258692at2759"/>
<reference evidence="13" key="1">
    <citation type="journal article" date="2023" name="Science">
        <title>Genome structures resolve the early diversification of teleost fishes.</title>
        <authorList>
            <person name="Parey E."/>
            <person name="Louis A."/>
            <person name="Montfort J."/>
            <person name="Bouchez O."/>
            <person name="Roques C."/>
            <person name="Iampietro C."/>
            <person name="Lluch J."/>
            <person name="Castinel A."/>
            <person name="Donnadieu C."/>
            <person name="Desvignes T."/>
            <person name="Floi Bucao C."/>
            <person name="Jouanno E."/>
            <person name="Wen M."/>
            <person name="Mejri S."/>
            <person name="Dirks R."/>
            <person name="Jansen H."/>
            <person name="Henkel C."/>
            <person name="Chen W.J."/>
            <person name="Zahm M."/>
            <person name="Cabau C."/>
            <person name="Klopp C."/>
            <person name="Thompson A.W."/>
            <person name="Robinson-Rechavi M."/>
            <person name="Braasch I."/>
            <person name="Lecointre G."/>
            <person name="Bobe J."/>
            <person name="Postlethwait J.H."/>
            <person name="Berthelot C."/>
            <person name="Roest Crollius H."/>
            <person name="Guiguen Y."/>
        </authorList>
    </citation>
    <scope>NUCLEOTIDE SEQUENCE</scope>
    <source>
        <strain evidence="13">Concon-B</strain>
    </source>
</reference>
<evidence type="ECO:0000256" key="6">
    <source>
        <dbReference type="ARBA" id="ARBA00023163"/>
    </source>
</evidence>
<feature type="region of interest" description="Disordered" evidence="9">
    <location>
        <begin position="224"/>
        <end position="246"/>
    </location>
</feature>
<dbReference type="PANTHER" id="PTHR16089:SF19">
    <property type="entry name" value="TRANSCRIPTIONAL-REGULATING FACTOR 1"/>
    <property type="match status" value="1"/>
</dbReference>
<feature type="compositionally biased region" description="Pro residues" evidence="9">
    <location>
        <begin position="276"/>
        <end position="287"/>
    </location>
</feature>
<dbReference type="GO" id="GO:0005667">
    <property type="term" value="C:transcription regulator complex"/>
    <property type="evidence" value="ECO:0007669"/>
    <property type="project" value="TreeGrafter"/>
</dbReference>
<keyword evidence="5" id="KW-0238">DNA-binding</keyword>
<protein>
    <submittedName>
        <fullName evidence="13">Uncharacterized protein</fullName>
    </submittedName>
</protein>
<dbReference type="GO" id="GO:0003677">
    <property type="term" value="F:DNA binding"/>
    <property type="evidence" value="ECO:0007669"/>
    <property type="project" value="UniProtKB-KW"/>
</dbReference>
<feature type="region of interest" description="Disordered" evidence="9">
    <location>
        <begin position="718"/>
        <end position="772"/>
    </location>
</feature>
<keyword evidence="14" id="KW-1185">Reference proteome</keyword>
<feature type="domain" description="C2H2-type" evidence="10">
    <location>
        <begin position="350"/>
        <end position="377"/>
    </location>
</feature>
<dbReference type="Pfam" id="PF13912">
    <property type="entry name" value="zf-C2H2_6"/>
    <property type="match status" value="2"/>
</dbReference>
<dbReference type="Pfam" id="PF00249">
    <property type="entry name" value="Myb_DNA-binding"/>
    <property type="match status" value="1"/>
</dbReference>
<dbReference type="PROSITE" id="PS51293">
    <property type="entry name" value="SANT"/>
    <property type="match status" value="1"/>
</dbReference>
<comment type="subcellular location">
    <subcellularLocation>
        <location evidence="1">Nucleus</location>
    </subcellularLocation>
</comment>
<dbReference type="PROSITE" id="PS51156">
    <property type="entry name" value="ELM2"/>
    <property type="match status" value="1"/>
</dbReference>
<dbReference type="InterPro" id="IPR001005">
    <property type="entry name" value="SANT/Myb"/>
</dbReference>
<dbReference type="GO" id="GO:0000118">
    <property type="term" value="C:histone deacetylase complex"/>
    <property type="evidence" value="ECO:0007669"/>
    <property type="project" value="TreeGrafter"/>
</dbReference>
<feature type="compositionally biased region" description="Low complexity" evidence="9">
    <location>
        <begin position="744"/>
        <end position="772"/>
    </location>
</feature>
<dbReference type="InterPro" id="IPR000949">
    <property type="entry name" value="ELM2_dom"/>
</dbReference>
<dbReference type="GO" id="GO:0006357">
    <property type="term" value="P:regulation of transcription by RNA polymerase II"/>
    <property type="evidence" value="ECO:0007669"/>
    <property type="project" value="TreeGrafter"/>
</dbReference>
<keyword evidence="8" id="KW-0862">Zinc</keyword>
<keyword evidence="4" id="KW-0805">Transcription regulation</keyword>
<evidence type="ECO:0000256" key="7">
    <source>
        <dbReference type="ARBA" id="ARBA00023242"/>
    </source>
</evidence>
<comment type="caution">
    <text evidence="13">The sequence shown here is derived from an EMBL/GenBank/DDBJ whole genome shotgun (WGS) entry which is preliminary data.</text>
</comment>
<dbReference type="PROSITE" id="PS00028">
    <property type="entry name" value="ZINC_FINGER_C2H2_1"/>
    <property type="match status" value="2"/>
</dbReference>
<organism evidence="13 14">
    <name type="scientific">Conger conger</name>
    <name type="common">Conger eel</name>
    <name type="synonym">Muraena conger</name>
    <dbReference type="NCBI Taxonomy" id="82655"/>
    <lineage>
        <taxon>Eukaryota</taxon>
        <taxon>Metazoa</taxon>
        <taxon>Chordata</taxon>
        <taxon>Craniata</taxon>
        <taxon>Vertebrata</taxon>
        <taxon>Euteleostomi</taxon>
        <taxon>Actinopterygii</taxon>
        <taxon>Neopterygii</taxon>
        <taxon>Teleostei</taxon>
        <taxon>Anguilliformes</taxon>
        <taxon>Congridae</taxon>
        <taxon>Conger</taxon>
    </lineage>
</organism>
<feature type="domain" description="ELM2" evidence="11">
    <location>
        <begin position="495"/>
        <end position="585"/>
    </location>
</feature>
<evidence type="ECO:0000313" key="13">
    <source>
        <dbReference type="EMBL" id="KAJ8287385.1"/>
    </source>
</evidence>
<dbReference type="InterPro" id="IPR009057">
    <property type="entry name" value="Homeodomain-like_sf"/>
</dbReference>
<gene>
    <name evidence="13" type="ORF">COCON_G00000440</name>
</gene>
<evidence type="ECO:0000256" key="9">
    <source>
        <dbReference type="SAM" id="MobiDB-lite"/>
    </source>
</evidence>
<dbReference type="PROSITE" id="PS50157">
    <property type="entry name" value="ZINC_FINGER_C2H2_2"/>
    <property type="match status" value="2"/>
</dbReference>
<dbReference type="AlphaFoldDB" id="A0A9Q1I824"/>
<dbReference type="InterPro" id="IPR051066">
    <property type="entry name" value="Trans_reg/Corepressor"/>
</dbReference>
<evidence type="ECO:0000256" key="5">
    <source>
        <dbReference type="ARBA" id="ARBA00023125"/>
    </source>
</evidence>
<dbReference type="PANTHER" id="PTHR16089">
    <property type="entry name" value="REST COREPRESSOR COREST PROTEIN-RELATED"/>
    <property type="match status" value="1"/>
</dbReference>
<feature type="domain" description="C2H2-type" evidence="10">
    <location>
        <begin position="775"/>
        <end position="802"/>
    </location>
</feature>
<dbReference type="InterPro" id="IPR017884">
    <property type="entry name" value="SANT_dom"/>
</dbReference>
<keyword evidence="3" id="KW-0007">Acetylation</keyword>
<evidence type="ECO:0000313" key="14">
    <source>
        <dbReference type="Proteomes" id="UP001152803"/>
    </source>
</evidence>
<evidence type="ECO:0000256" key="2">
    <source>
        <dbReference type="ARBA" id="ARBA00022553"/>
    </source>
</evidence>
<accession>A0A9Q1I824</accession>
<feature type="region of interest" description="Disordered" evidence="9">
    <location>
        <begin position="274"/>
        <end position="307"/>
    </location>
</feature>
<feature type="compositionally biased region" description="Low complexity" evidence="9">
    <location>
        <begin position="52"/>
        <end position="65"/>
    </location>
</feature>
<dbReference type="Gene3D" id="1.10.10.60">
    <property type="entry name" value="Homeodomain-like"/>
    <property type="match status" value="1"/>
</dbReference>
<feature type="region of interest" description="Disordered" evidence="9">
    <location>
        <begin position="189"/>
        <end position="211"/>
    </location>
</feature>
<evidence type="ECO:0000259" key="11">
    <source>
        <dbReference type="PROSITE" id="PS51156"/>
    </source>
</evidence>
<dbReference type="FunFam" id="1.10.10.60:FF:000086">
    <property type="entry name" value="transcriptional-regulating factor 1 isoform X1"/>
    <property type="match status" value="1"/>
</dbReference>
<dbReference type="InterPro" id="IPR031667">
    <property type="entry name" value="RDD1"/>
</dbReference>
<feature type="region of interest" description="Disordered" evidence="9">
    <location>
        <begin position="384"/>
        <end position="407"/>
    </location>
</feature>
<proteinExistence type="predicted"/>
<evidence type="ECO:0000256" key="8">
    <source>
        <dbReference type="PROSITE-ProRule" id="PRU00042"/>
    </source>
</evidence>
<dbReference type="Proteomes" id="UP001152803">
    <property type="component" value="Unassembled WGS sequence"/>
</dbReference>
<dbReference type="SMART" id="SM01189">
    <property type="entry name" value="ELM2"/>
    <property type="match status" value="1"/>
</dbReference>
<feature type="region of interest" description="Disordered" evidence="9">
    <location>
        <begin position="882"/>
        <end position="917"/>
    </location>
</feature>
<keyword evidence="6" id="KW-0804">Transcription</keyword>
<keyword evidence="7" id="KW-0539">Nucleus</keyword>
<evidence type="ECO:0000256" key="1">
    <source>
        <dbReference type="ARBA" id="ARBA00004123"/>
    </source>
</evidence>
<dbReference type="Pfam" id="PF15828">
    <property type="entry name" value="RDD1"/>
    <property type="match status" value="1"/>
</dbReference>
<feature type="region of interest" description="Disordered" evidence="9">
    <location>
        <begin position="41"/>
        <end position="73"/>
    </location>
</feature>
<dbReference type="SUPFAM" id="SSF46689">
    <property type="entry name" value="Homeodomain-like"/>
    <property type="match status" value="1"/>
</dbReference>
<feature type="domain" description="SANT" evidence="12">
    <location>
        <begin position="600"/>
        <end position="651"/>
    </location>
</feature>
<evidence type="ECO:0000256" key="3">
    <source>
        <dbReference type="ARBA" id="ARBA00022990"/>
    </source>
</evidence>
<dbReference type="GO" id="GO:0008270">
    <property type="term" value="F:zinc ion binding"/>
    <property type="evidence" value="ECO:0007669"/>
    <property type="project" value="UniProtKB-KW"/>
</dbReference>
<evidence type="ECO:0000259" key="10">
    <source>
        <dbReference type="PROSITE" id="PS50157"/>
    </source>
</evidence>
<sequence>MTEQSFYQAPPSAGCLDGGYFPQHDPAALCHGYLSTGGATELPSPPFPPQSPGLSAPESPCAGPGPARPGGPWLQMAPLWGSRPAGGAVEQGKGCPGEGLRTLRGSAPSLGMPLPFCLTRPTDVVLQQLLSNKPQQAVIQPMGSQQTRPAECQPMSSCSQRPGFGVSSQHGQGCNIHLYSQPEPVPSIPQTPCYYQSHHQNQNQNHLLDPNQSHLLDQNQNQNQNLHPHRAHSLPPQQSGFRSQMLDEPPPLHCDPYCSDSCCPALLSPAHLSPLDPSPAPSQPQPLLPAATHSPRQRRSEVKFHAPAPPPCCSPAAPQWRQMCSSVQDQSLCQDESVLVKLMGNDSSRLLCSICQKEFKSLPALNGHMRSHGGGVPPKMPLKMGWGSGAGPDRRSRSNSEPLISTSPNGAVLFQSLLRSRPLLGGVQSYTPPPMLCPSREGSGLFNIICPGASPARTPPPLFPPRVLLNRTGSLDSGIKREITSSGEKLVQIKPRINIGPQFQAVVPEVQRPPHTDRDAHKAHPLWSPWGAQEIPANQRVDALLNMACSSILPGGGTNMEFALHCLFQCQGDFMATLDRLLMQKPLRHRLKPLADYHYAGSDNWTLAEKKQLNRAFILHHKDFFLIQKMVKTKTVSQCVEYYYTWKKRLRLGKRQPARPVSLGSERGPHTPKSQEEEQGGVKQEVKAHWSPDLDCPAANHIGDFGCDLLARASNSTTQHALHSPASVRSRPGSAPKPTLERILPSPSLQPALDSAPLPALGSASPSSADPAHIFPCKECGKVFLKIKSRNAHMKTHRQQDDPQDWLLQPVNHPATPTPLPRPANHHGRIQSLCVHREEEEEEEDPFLPVHALLQMEAGPFISVEELGGEHVCHTGGAHCRVSALSPGRRPDRYGDDPQGGGGSHTPQAQRNGKERCSKKVHVAFLPERYEPLIEEDEIKAVTKQDRKQKKKEKYKRYRKNVRKALRFSWKCLVVGLQSFAASYSTPVSAATVLMTNPNRTRT</sequence>
<dbReference type="EMBL" id="JAFJMO010000001">
    <property type="protein sequence ID" value="KAJ8287385.1"/>
    <property type="molecule type" value="Genomic_DNA"/>
</dbReference>
<feature type="region of interest" description="Disordered" evidence="9">
    <location>
        <begin position="656"/>
        <end position="687"/>
    </location>
</feature>
<feature type="compositionally biased region" description="Basic and acidic residues" evidence="9">
    <location>
        <begin position="667"/>
        <end position="676"/>
    </location>
</feature>
<evidence type="ECO:0000259" key="12">
    <source>
        <dbReference type="PROSITE" id="PS51293"/>
    </source>
</evidence>
<keyword evidence="8" id="KW-0479">Metal-binding</keyword>
<dbReference type="InterPro" id="IPR013087">
    <property type="entry name" value="Znf_C2H2_type"/>
</dbReference>
<evidence type="ECO:0000256" key="4">
    <source>
        <dbReference type="ARBA" id="ARBA00023015"/>
    </source>
</evidence>
<keyword evidence="2" id="KW-0597">Phosphoprotein</keyword>
<name>A0A9Q1I824_CONCO</name>
<keyword evidence="8" id="KW-0863">Zinc-finger</keyword>
<dbReference type="SMART" id="SM00717">
    <property type="entry name" value="SANT"/>
    <property type="match status" value="1"/>
</dbReference>
<dbReference type="SMART" id="SM00355">
    <property type="entry name" value="ZnF_C2H2"/>
    <property type="match status" value="2"/>
</dbReference>